<name>A0A0K8P9D0_PISS1</name>
<reference evidence="2" key="1">
    <citation type="submission" date="2015-07" db="EMBL/GenBank/DDBJ databases">
        <title>Discovery of a poly(ethylene terephthalate assimilation.</title>
        <authorList>
            <person name="Yoshida S."/>
            <person name="Hiraga K."/>
            <person name="Takehana T."/>
            <person name="Taniguchi I."/>
            <person name="Yamaji H."/>
            <person name="Maeda Y."/>
            <person name="Toyohara K."/>
            <person name="Miyamoto K."/>
            <person name="Kimura Y."/>
            <person name="Oda K."/>
        </authorList>
    </citation>
    <scope>NUCLEOTIDE SEQUENCE [LARGE SCALE GENOMIC DNA]</scope>
    <source>
        <strain evidence="2">NBRC 110686 / TISTR 2288 / 201-F6</strain>
    </source>
</reference>
<proteinExistence type="predicted"/>
<dbReference type="AlphaFoldDB" id="A0A0K8P9D0"/>
<gene>
    <name evidence="1" type="ORF">ISF6_5343</name>
</gene>
<comment type="caution">
    <text evidence="1">The sequence shown here is derived from an EMBL/GenBank/DDBJ whole genome shotgun (WGS) entry which is preliminary data.</text>
</comment>
<dbReference type="STRING" id="1547922.ISF6_5343"/>
<organism evidence="1 2">
    <name type="scientific">Piscinibacter sakaiensis</name>
    <name type="common">Ideonella sakaiensis</name>
    <dbReference type="NCBI Taxonomy" id="1547922"/>
    <lineage>
        <taxon>Bacteria</taxon>
        <taxon>Pseudomonadati</taxon>
        <taxon>Pseudomonadota</taxon>
        <taxon>Betaproteobacteria</taxon>
        <taxon>Burkholderiales</taxon>
        <taxon>Sphaerotilaceae</taxon>
        <taxon>Piscinibacter</taxon>
    </lineage>
</organism>
<sequence length="223" mass="22479">MFPQVAEAWADGLGVFATQAEAARLEINARETSAVTSAAAASLSQVAAQSAQAIAQAAANNRGNWSSLTGALALPASVFHNGFFWVLLQSLANVATAEPGVSAAWVPVAYPGASGTAPDDSVRHRHLGAAAYTDMRIGPWGTATNATPPTIANGAQATFTVPVPGAVVGDLVLPPVLSISRAGLTVTAEISAANTATVVYSNTTGGSVTLASHTVTVYILRGI</sequence>
<reference evidence="1 2" key="2">
    <citation type="journal article" date="2016" name="Science">
        <title>A bacterium that degrades and assimilates poly(ethylene terephthalate).</title>
        <authorList>
            <person name="Yoshida S."/>
            <person name="Hiraga K."/>
            <person name="Takehana T."/>
            <person name="Taniguchi I."/>
            <person name="Yamaji H."/>
            <person name="Maeda Y."/>
            <person name="Toyohara K."/>
            <person name="Miyamoto K."/>
            <person name="Kimura Y."/>
            <person name="Oda K."/>
        </authorList>
    </citation>
    <scope>NUCLEOTIDE SEQUENCE [LARGE SCALE GENOMIC DNA]</scope>
    <source>
        <strain evidence="2">NBRC 110686 / TISTR 2288 / 201-F6</strain>
    </source>
</reference>
<dbReference type="RefSeq" id="WP_054022642.1">
    <property type="nucleotide sequence ID" value="NZ_BBYR01000086.1"/>
</dbReference>
<dbReference type="Proteomes" id="UP000037660">
    <property type="component" value="Unassembled WGS sequence"/>
</dbReference>
<protein>
    <submittedName>
        <fullName evidence="1">Uncharacterized protein</fullName>
    </submittedName>
</protein>
<evidence type="ECO:0000313" key="2">
    <source>
        <dbReference type="Proteomes" id="UP000037660"/>
    </source>
</evidence>
<keyword evidence="2" id="KW-1185">Reference proteome</keyword>
<dbReference type="EMBL" id="BBYR01000086">
    <property type="protein sequence ID" value="GAP38790.1"/>
    <property type="molecule type" value="Genomic_DNA"/>
</dbReference>
<evidence type="ECO:0000313" key="1">
    <source>
        <dbReference type="EMBL" id="GAP38790.1"/>
    </source>
</evidence>
<accession>A0A0K8P9D0</accession>